<protein>
    <submittedName>
        <fullName evidence="1">Uncharacterized protein</fullName>
    </submittedName>
</protein>
<gene>
    <name evidence="1" type="ORF">SDC9_02690</name>
</gene>
<name>A0A644SU34_9ZZZZ</name>
<sequence length="458" mass="46351">MVGSRPVPEEGTAGSLELVLEDHLTLPGVLLGVGAEVLVALVPGAAVHVVGHVAQFNVHLKIVVNLVGRNHVEFQQAIIGGHVRAVKHVGGGIPRIGMVHVLDHGGAVGAAPVCHAEGVGEPVEEADVADLRAKAPGASVGQGLVHEVDVGAPAEVAIAHEGREVAVSTYGRQALGTVLDVAVVAGSVPAEHAGHAPVELVFHKGLGQPALTLGAAVDHIIGVVAAHHVEAAHLFDKAVVGVEFNVPGFQSRNLNRQASPEHGAVFLGGIGHAGHVEAVARTDLVQIGVEGGGGGAIIEPIVGESAKLASVAAHHAGHDPWGDADAVKGQGHAQGKQVHVIKITGLVVADHVVVGAALIVVVEGAHPQGGEAHVFVKGIVANHSGSLGVKHRRAASGVGQGQILQAHLELEIGLRNRPLHVGLGHAHQGAVRTKGGTLTGSAPVLRAKLELHAAHQVF</sequence>
<dbReference type="EMBL" id="VSSQ01000004">
    <property type="protein sequence ID" value="MPL57192.1"/>
    <property type="molecule type" value="Genomic_DNA"/>
</dbReference>
<organism evidence="1">
    <name type="scientific">bioreactor metagenome</name>
    <dbReference type="NCBI Taxonomy" id="1076179"/>
    <lineage>
        <taxon>unclassified sequences</taxon>
        <taxon>metagenomes</taxon>
        <taxon>ecological metagenomes</taxon>
    </lineage>
</organism>
<accession>A0A644SU34</accession>
<reference evidence="1" key="1">
    <citation type="submission" date="2019-08" db="EMBL/GenBank/DDBJ databases">
        <authorList>
            <person name="Kucharzyk K."/>
            <person name="Murdoch R.W."/>
            <person name="Higgins S."/>
            <person name="Loffler F."/>
        </authorList>
    </citation>
    <scope>NUCLEOTIDE SEQUENCE</scope>
</reference>
<proteinExistence type="predicted"/>
<dbReference type="AlphaFoldDB" id="A0A644SU34"/>
<evidence type="ECO:0000313" key="1">
    <source>
        <dbReference type="EMBL" id="MPL57192.1"/>
    </source>
</evidence>
<comment type="caution">
    <text evidence="1">The sequence shown here is derived from an EMBL/GenBank/DDBJ whole genome shotgun (WGS) entry which is preliminary data.</text>
</comment>